<dbReference type="PROSITE" id="PS50011">
    <property type="entry name" value="PROTEIN_KINASE_DOM"/>
    <property type="match status" value="1"/>
</dbReference>
<dbReference type="Gene3D" id="1.10.510.10">
    <property type="entry name" value="Transferase(Phosphotransferase) domain 1"/>
    <property type="match status" value="1"/>
</dbReference>
<dbReference type="GO" id="GO:0004674">
    <property type="term" value="F:protein serine/threonine kinase activity"/>
    <property type="evidence" value="ECO:0007669"/>
    <property type="project" value="UniProtKB-KW"/>
</dbReference>
<dbReference type="Pfam" id="PF00069">
    <property type="entry name" value="Pkinase"/>
    <property type="match status" value="1"/>
</dbReference>
<evidence type="ECO:0000256" key="5">
    <source>
        <dbReference type="ARBA" id="ARBA00022777"/>
    </source>
</evidence>
<organism evidence="9 10">
    <name type="scientific">Stieleria varia</name>
    <dbReference type="NCBI Taxonomy" id="2528005"/>
    <lineage>
        <taxon>Bacteria</taxon>
        <taxon>Pseudomonadati</taxon>
        <taxon>Planctomycetota</taxon>
        <taxon>Planctomycetia</taxon>
        <taxon>Pirellulales</taxon>
        <taxon>Pirellulaceae</taxon>
        <taxon>Stieleria</taxon>
    </lineage>
</organism>
<protein>
    <recommendedName>
        <fullName evidence="1">non-specific serine/threonine protein kinase</fullName>
        <ecNumber evidence="1">2.7.11.1</ecNumber>
    </recommendedName>
</protein>
<accession>A0A5C6B8R8</accession>
<evidence type="ECO:0000256" key="4">
    <source>
        <dbReference type="ARBA" id="ARBA00022741"/>
    </source>
</evidence>
<dbReference type="FunFam" id="1.10.510.10:FF:000021">
    <property type="entry name" value="Serine/threonine protein kinase"/>
    <property type="match status" value="1"/>
</dbReference>
<dbReference type="Proteomes" id="UP000320176">
    <property type="component" value="Unassembled WGS sequence"/>
</dbReference>
<evidence type="ECO:0000256" key="7">
    <source>
        <dbReference type="PROSITE-ProRule" id="PRU10141"/>
    </source>
</evidence>
<dbReference type="SUPFAM" id="SSF56112">
    <property type="entry name" value="Protein kinase-like (PK-like)"/>
    <property type="match status" value="1"/>
</dbReference>
<dbReference type="InterPro" id="IPR000719">
    <property type="entry name" value="Prot_kinase_dom"/>
</dbReference>
<feature type="domain" description="Protein kinase" evidence="8">
    <location>
        <begin position="115"/>
        <end position="376"/>
    </location>
</feature>
<dbReference type="EMBL" id="SJPN01000001">
    <property type="protein sequence ID" value="TWU07841.1"/>
    <property type="molecule type" value="Genomic_DNA"/>
</dbReference>
<dbReference type="PROSITE" id="PS00108">
    <property type="entry name" value="PROTEIN_KINASE_ST"/>
    <property type="match status" value="1"/>
</dbReference>
<dbReference type="CDD" id="cd14014">
    <property type="entry name" value="STKc_PknB_like"/>
    <property type="match status" value="1"/>
</dbReference>
<reference evidence="9 10" key="1">
    <citation type="submission" date="2019-02" db="EMBL/GenBank/DDBJ databases">
        <title>Deep-cultivation of Planctomycetes and their phenomic and genomic characterization uncovers novel biology.</title>
        <authorList>
            <person name="Wiegand S."/>
            <person name="Jogler M."/>
            <person name="Boedeker C."/>
            <person name="Pinto D."/>
            <person name="Vollmers J."/>
            <person name="Rivas-Marin E."/>
            <person name="Kohn T."/>
            <person name="Peeters S.H."/>
            <person name="Heuer A."/>
            <person name="Rast P."/>
            <person name="Oberbeckmann S."/>
            <person name="Bunk B."/>
            <person name="Jeske O."/>
            <person name="Meyerdierks A."/>
            <person name="Storesund J.E."/>
            <person name="Kallscheuer N."/>
            <person name="Luecker S."/>
            <person name="Lage O.M."/>
            <person name="Pohl T."/>
            <person name="Merkel B.J."/>
            <person name="Hornburger P."/>
            <person name="Mueller R.-W."/>
            <person name="Bruemmer F."/>
            <person name="Labrenz M."/>
            <person name="Spormann A.M."/>
            <person name="Op Den Camp H."/>
            <person name="Overmann J."/>
            <person name="Amann R."/>
            <person name="Jetten M.S.M."/>
            <person name="Mascher T."/>
            <person name="Medema M.H."/>
            <person name="Devos D.P."/>
            <person name="Kaster A.-K."/>
            <person name="Ovreas L."/>
            <person name="Rohde M."/>
            <person name="Galperin M.Y."/>
            <person name="Jogler C."/>
        </authorList>
    </citation>
    <scope>NUCLEOTIDE SEQUENCE [LARGE SCALE GENOMIC DNA]</scope>
    <source>
        <strain evidence="9 10">Pla52n</strain>
    </source>
</reference>
<sequence length="847" mass="93375">MIHHQPDQQLCDDDELIAVLRDGEDAAEHKDVVEHIEQCPRCQKRFDELAAGAQDWSKARQAILNDDPCPENRVGSAKWDYSLRNEGPVAWTESMASQLLSPASHPELLGRLGRYDVERLIGSGGMGIVFKAHDSELNRPVAIKILAPYLSSSGPARKRFAREARAAAAVVHEHVVPIYNVETDRETPFLVMHYIAGESLQGRIDREGGLELCEILRIGMQVASGLSAAHQQGLVHRDIKPSNILMEQGVERALITDFGLARAADDASLTRTGFHPGTPQYMSPEQAAGEQVDARSDLFSLGSVLYTMCTGRPPFRAETSLGVLRRITDVEPRPIREINPTIPDWLCSIISKLMAKKADDRFASAMEVAELLEDCLAHVQQPSTARLPEGLLEKPGSRLSTIRLRKFGVYAMLAVVSSFVLSMLLMQPPEKTPQDDVPATATQAEDVVTKQVFPAEVVNEVHIEHSQPLFGVWTVEKIVSSGEVVPADKAPGEIEFRGNQMIWKRTGKTAGADKVFEFELDMSKSPHWLTFRSQDPKRPQPVLALLDTSGRYQSYQELGNSPGAEEQLPQLRIFSLRDADGNPSAERPTQIGTGEEPGTDLIVLKLKSPFIDTMQVYPIGDAISDSLFVDIPTINAESPASEMVKAKIAAEADLLVKQIEKSFGPCNLIDFDPSSMALVIDHNASAHDKISQFLQLRAPSAKKPIRLSVIGVSSEWMAEKHQEQFERWFGNAKTLSSEEVANVRSWQSTFLQTVGNDVQLTAGKPYTYTPKHSRIPVTIMARHLAQQDSECGMLQVRLDMSGTDGSRTSVVGSLSLDDSGSGLVLHQHGSDNFFWLVVPLFEAHKSN</sequence>
<keyword evidence="6 7" id="KW-0067">ATP-binding</keyword>
<dbReference type="RefSeq" id="WP_197454200.1">
    <property type="nucleotide sequence ID" value="NZ_CP151726.1"/>
</dbReference>
<evidence type="ECO:0000256" key="1">
    <source>
        <dbReference type="ARBA" id="ARBA00012513"/>
    </source>
</evidence>
<evidence type="ECO:0000256" key="2">
    <source>
        <dbReference type="ARBA" id="ARBA00022527"/>
    </source>
</evidence>
<evidence type="ECO:0000256" key="3">
    <source>
        <dbReference type="ARBA" id="ARBA00022679"/>
    </source>
</evidence>
<gene>
    <name evidence="9" type="primary">prkC_6</name>
    <name evidence="9" type="ORF">Pla52n_04160</name>
</gene>
<dbReference type="SMART" id="SM00220">
    <property type="entry name" value="S_TKc"/>
    <property type="match status" value="1"/>
</dbReference>
<keyword evidence="2" id="KW-0723">Serine/threonine-protein kinase</keyword>
<dbReference type="InterPro" id="IPR008271">
    <property type="entry name" value="Ser/Thr_kinase_AS"/>
</dbReference>
<evidence type="ECO:0000259" key="8">
    <source>
        <dbReference type="PROSITE" id="PS50011"/>
    </source>
</evidence>
<dbReference type="AlphaFoldDB" id="A0A5C6B8R8"/>
<keyword evidence="3 9" id="KW-0808">Transferase</keyword>
<dbReference type="Gene3D" id="3.30.200.20">
    <property type="entry name" value="Phosphorylase Kinase, domain 1"/>
    <property type="match status" value="1"/>
</dbReference>
<feature type="binding site" evidence="7">
    <location>
        <position position="144"/>
    </location>
    <ligand>
        <name>ATP</name>
        <dbReference type="ChEBI" id="CHEBI:30616"/>
    </ligand>
</feature>
<dbReference type="PANTHER" id="PTHR43289">
    <property type="entry name" value="MITOGEN-ACTIVATED PROTEIN KINASE KINASE KINASE 20-RELATED"/>
    <property type="match status" value="1"/>
</dbReference>
<dbReference type="PANTHER" id="PTHR43289:SF6">
    <property type="entry name" value="SERINE_THREONINE-PROTEIN KINASE NEKL-3"/>
    <property type="match status" value="1"/>
</dbReference>
<evidence type="ECO:0000313" key="9">
    <source>
        <dbReference type="EMBL" id="TWU07841.1"/>
    </source>
</evidence>
<dbReference type="PROSITE" id="PS00107">
    <property type="entry name" value="PROTEIN_KINASE_ATP"/>
    <property type="match status" value="1"/>
</dbReference>
<evidence type="ECO:0000313" key="10">
    <source>
        <dbReference type="Proteomes" id="UP000320176"/>
    </source>
</evidence>
<proteinExistence type="predicted"/>
<keyword evidence="4 7" id="KW-0547">Nucleotide-binding</keyword>
<dbReference type="InterPro" id="IPR011009">
    <property type="entry name" value="Kinase-like_dom_sf"/>
</dbReference>
<dbReference type="GO" id="GO:0005524">
    <property type="term" value="F:ATP binding"/>
    <property type="evidence" value="ECO:0007669"/>
    <property type="project" value="UniProtKB-UniRule"/>
</dbReference>
<dbReference type="EC" id="2.7.11.1" evidence="1"/>
<keyword evidence="5 9" id="KW-0418">Kinase</keyword>
<comment type="caution">
    <text evidence="9">The sequence shown here is derived from an EMBL/GenBank/DDBJ whole genome shotgun (WGS) entry which is preliminary data.</text>
</comment>
<dbReference type="InterPro" id="IPR017441">
    <property type="entry name" value="Protein_kinase_ATP_BS"/>
</dbReference>
<name>A0A5C6B8R8_9BACT</name>
<evidence type="ECO:0000256" key="6">
    <source>
        <dbReference type="ARBA" id="ARBA00022840"/>
    </source>
</evidence>
<keyword evidence="10" id="KW-1185">Reference proteome</keyword>